<name>A0A8T1ZE94_ARASU</name>
<dbReference type="InterPro" id="IPR000477">
    <property type="entry name" value="RT_dom"/>
</dbReference>
<organism evidence="3 4">
    <name type="scientific">Arabidopsis suecica</name>
    <name type="common">Swedish thale-cress</name>
    <name type="synonym">Cardaminopsis suecica</name>
    <dbReference type="NCBI Taxonomy" id="45249"/>
    <lineage>
        <taxon>Eukaryota</taxon>
        <taxon>Viridiplantae</taxon>
        <taxon>Streptophyta</taxon>
        <taxon>Embryophyta</taxon>
        <taxon>Tracheophyta</taxon>
        <taxon>Spermatophyta</taxon>
        <taxon>Magnoliopsida</taxon>
        <taxon>eudicotyledons</taxon>
        <taxon>Gunneridae</taxon>
        <taxon>Pentapetalae</taxon>
        <taxon>rosids</taxon>
        <taxon>malvids</taxon>
        <taxon>Brassicales</taxon>
        <taxon>Brassicaceae</taxon>
        <taxon>Camelineae</taxon>
        <taxon>Arabidopsis</taxon>
    </lineage>
</organism>
<proteinExistence type="predicted"/>
<dbReference type="Pfam" id="PF13966">
    <property type="entry name" value="zf-RVT"/>
    <property type="match status" value="1"/>
</dbReference>
<keyword evidence="3" id="KW-0255">Endonuclease</keyword>
<accession>A0A8T1ZE94</accession>
<dbReference type="EMBL" id="JAEFBJ010000011">
    <property type="protein sequence ID" value="KAG7556378.1"/>
    <property type="molecule type" value="Genomic_DNA"/>
</dbReference>
<feature type="compositionally biased region" description="Polar residues" evidence="1">
    <location>
        <begin position="258"/>
        <end position="270"/>
    </location>
</feature>
<evidence type="ECO:0000313" key="3">
    <source>
        <dbReference type="EMBL" id="KAG7556378.1"/>
    </source>
</evidence>
<keyword evidence="4" id="KW-1185">Reference proteome</keyword>
<feature type="domain" description="Reverse transcriptase" evidence="2">
    <location>
        <begin position="660"/>
        <end position="938"/>
    </location>
</feature>
<dbReference type="InterPro" id="IPR026960">
    <property type="entry name" value="RVT-Znf"/>
</dbReference>
<dbReference type="Pfam" id="PF00078">
    <property type="entry name" value="RVT_1"/>
    <property type="match status" value="1"/>
</dbReference>
<dbReference type="Pfam" id="PF03372">
    <property type="entry name" value="Exo_endo_phos"/>
    <property type="match status" value="1"/>
</dbReference>
<gene>
    <name evidence="3" type="ORF">ISN44_As11g024160</name>
</gene>
<dbReference type="PANTHER" id="PTHR33116">
    <property type="entry name" value="REVERSE TRANSCRIPTASE ZINC-BINDING DOMAIN-CONTAINING PROTEIN-RELATED-RELATED"/>
    <property type="match status" value="1"/>
</dbReference>
<keyword evidence="3" id="KW-0540">Nuclease</keyword>
<protein>
    <submittedName>
        <fullName evidence="3">Endonuclease/exonuclease/phosphatase superfamily</fullName>
    </submittedName>
</protein>
<dbReference type="OrthoDB" id="1609566at2759"/>
<dbReference type="PROSITE" id="PS50878">
    <property type="entry name" value="RT_POL"/>
    <property type="match status" value="1"/>
</dbReference>
<dbReference type="InterPro" id="IPR005135">
    <property type="entry name" value="Endo/exonuclease/phosphatase"/>
</dbReference>
<dbReference type="GO" id="GO:0004519">
    <property type="term" value="F:endonuclease activity"/>
    <property type="evidence" value="ECO:0007669"/>
    <property type="project" value="UniProtKB-KW"/>
</dbReference>
<evidence type="ECO:0000259" key="2">
    <source>
        <dbReference type="PROSITE" id="PS50878"/>
    </source>
</evidence>
<dbReference type="PANTHER" id="PTHR33116:SF80">
    <property type="entry name" value="REVERSE TRANSCRIPTASE ZINC-BINDING DOMAIN-CONTAINING PROTEIN"/>
    <property type="match status" value="1"/>
</dbReference>
<keyword evidence="3" id="KW-0378">Hydrolase</keyword>
<dbReference type="CDD" id="cd01650">
    <property type="entry name" value="RT_nLTR_like"/>
    <property type="match status" value="1"/>
</dbReference>
<sequence length="1387" mass="157110">MKNVPHSMYSWEGLGFLSSPVGNPIRLHPETELCSNFEEAKVFVEVNLTQSLPRKFCFKLNQVEDVTVEFSYPWLPPRCSRCGKWGHSEDVCVTKQVSPVKAKEDDLEEGEVVADNDFTKTEASAPFVESEKQTLILVNSEISKQNNSNEEVGKQVEVAADKDGWSLVSPGKGCKSNEKTQSSLAYGQVTILSASRFSVLDNVDDSKVEESAPVVAVDNKDLNGCEVSGQDINVTQQKPTMVAEIASSVRATRKSKNSQKATSESLSQQARVLPTNLPEDRKELWEDLKHHFDTPLFQNKPWLIMGDFNEILDGEEHSTYENSPSIPCGMRDFQETVRYCSLVDMSSHGPLFTWSNKREEGLICKKLDRVLVNEEWTRLFTEAYSVFESGGCSDHLRCRFKLGEAARRPRGPFKFSNVTTSLPEFLPTVQQFWDSTPVLYHSTSAIFRFAKKLKALKPILRSLGRKELHQLSTRVEEAHKELCDKQLATLANPSTTMMAEEAEAFKTWDHVAELEEGFLKQKSKLHWLQVGDKNNKYFHNAVKARLAQNAIREIKCKDGSIATEQVDIKTEAVRFFEEFLTHKPVDYEGASTAEIQDLLEFRCSMSEQNVLVSQVTEEEIRTVLFKMPVNKAPGPDGYTVEFFKQAWSIVGNDFVTAIQSFFLMGFLPKGVNTTILALIPKKNEATEMKDYRPISCCNVMYKVISKILANRLKKILPASIAPNQSAFIKDRLMMENLQLASELVKDYHKVSISGRCALKLDISKAFDSVQWPFLLTILKAINLPDNFIHWIELCISTASFSVQVNGELAGFFRSERGLRQGCSLSPYLFVICMNVLSCMLDKAAEARKIGYHPRCKKLKLTHLCFADDILVFSDGSARSIAGILQVFDKFAEVSGLKISLEKSTLFMAGFSRDHVQEILQRFPFEAGSLPVRYLGLPLLTKSMSRSDYLPLLEKIRARITSWTGRFLSFAGRLQLIKSVLSSITSFWFSAFRLPSKCIKELESLFSAFLWSGPVLNTNKAKVAWVDVCKPIKEGGLGLRMLSETNTVSILKLIWRLVSAKDSLWVKWVSANLLRNASLWSARETSNTGSWMWKKILKYRDKAKSFHKMEVRSGLGTSFWFDTWCSLGRLVEVLGPRGCIDFGITSTCSVAAALSTHRRRRHRNDMLNRIEDELDSLRSRNPQTGNDISFWKRNNGSFKSKFNSQETWQAIRQTNPVCDWYKGVWFPNSTPKYSFITWIAFRDRLATGDRLVKWNAAANGGCVFCDEDIETRNHLFFSCSYSAQVWSALASGLLGHRFTTSWEALVPLLTSLSTPKLHLFVLRYAFQSSIYSLWTERNGRRHGEPPTPASKLAKLIDKNVRNRLSTLIMTGSPIYEGGLRYWFQSHSC</sequence>
<feature type="region of interest" description="Disordered" evidence="1">
    <location>
        <begin position="250"/>
        <end position="270"/>
    </location>
</feature>
<evidence type="ECO:0000256" key="1">
    <source>
        <dbReference type="SAM" id="MobiDB-lite"/>
    </source>
</evidence>
<dbReference type="Proteomes" id="UP000694251">
    <property type="component" value="Chromosome 11"/>
</dbReference>
<evidence type="ECO:0000313" key="4">
    <source>
        <dbReference type="Proteomes" id="UP000694251"/>
    </source>
</evidence>
<reference evidence="3 4" key="1">
    <citation type="submission" date="2020-12" db="EMBL/GenBank/DDBJ databases">
        <title>Concerted genomic and epigenomic changes stabilize Arabidopsis allopolyploids.</title>
        <authorList>
            <person name="Chen Z."/>
        </authorList>
    </citation>
    <scope>NUCLEOTIDE SEQUENCE [LARGE SCALE GENOMIC DNA]</scope>
    <source>
        <strain evidence="3">As9502</strain>
        <tissue evidence="3">Leaf</tissue>
    </source>
</reference>
<comment type="caution">
    <text evidence="3">The sequence shown here is derived from an EMBL/GenBank/DDBJ whole genome shotgun (WGS) entry which is preliminary data.</text>
</comment>